<dbReference type="SUPFAM" id="SSF88688">
    <property type="entry name" value="Families 57/38 glycoside transferase middle domain"/>
    <property type="match status" value="1"/>
</dbReference>
<dbReference type="Gene3D" id="1.20.1270.50">
    <property type="entry name" value="Glycoside hydrolase family 38, central domain"/>
    <property type="match status" value="1"/>
</dbReference>
<dbReference type="RefSeq" id="WP_013159239.1">
    <property type="nucleotide sequence ID" value="NC_014212.1"/>
</dbReference>
<evidence type="ECO:0000256" key="1">
    <source>
        <dbReference type="ARBA" id="ARBA00009792"/>
    </source>
</evidence>
<dbReference type="InterPro" id="IPR011013">
    <property type="entry name" value="Gal_mutarotase_sf_dom"/>
</dbReference>
<proteinExistence type="inferred from homology"/>
<dbReference type="InterPro" id="IPR027291">
    <property type="entry name" value="Glyco_hydro_38_N_sf"/>
</dbReference>
<dbReference type="Pfam" id="PF09261">
    <property type="entry name" value="Alpha-mann_mid"/>
    <property type="match status" value="1"/>
</dbReference>
<dbReference type="Pfam" id="PF01074">
    <property type="entry name" value="Glyco_hydro_38N"/>
    <property type="match status" value="1"/>
</dbReference>
<dbReference type="HOGENOM" id="CLU_003442_0_1_0"/>
<dbReference type="GO" id="GO:0006013">
    <property type="term" value="P:mannose metabolic process"/>
    <property type="evidence" value="ECO:0007669"/>
    <property type="project" value="InterPro"/>
</dbReference>
<dbReference type="SUPFAM" id="SSF74650">
    <property type="entry name" value="Galactose mutarotase-like"/>
    <property type="match status" value="1"/>
</dbReference>
<evidence type="ECO:0000256" key="3">
    <source>
        <dbReference type="ARBA" id="ARBA00022801"/>
    </source>
</evidence>
<dbReference type="STRING" id="526227.Mesil_2864"/>
<evidence type="ECO:0000256" key="4">
    <source>
        <dbReference type="ARBA" id="ARBA00023295"/>
    </source>
</evidence>
<dbReference type="GO" id="GO:0009313">
    <property type="term" value="P:oligosaccharide catabolic process"/>
    <property type="evidence" value="ECO:0007669"/>
    <property type="project" value="TreeGrafter"/>
</dbReference>
<gene>
    <name evidence="6" type="ordered locus">Mesil_2864</name>
</gene>
<evidence type="ECO:0000313" key="7">
    <source>
        <dbReference type="Proteomes" id="UP000001916"/>
    </source>
</evidence>
<name>D7BCX2_ALLS1</name>
<accession>D7BCX2</accession>
<evidence type="ECO:0000313" key="6">
    <source>
        <dbReference type="EMBL" id="ADH64705.1"/>
    </source>
</evidence>
<dbReference type="InterPro" id="IPR011682">
    <property type="entry name" value="Glyco_hydro_38_C"/>
</dbReference>
<dbReference type="SMART" id="SM00872">
    <property type="entry name" value="Alpha-mann_mid"/>
    <property type="match status" value="1"/>
</dbReference>
<dbReference type="CAZy" id="GH38">
    <property type="family name" value="Glycoside Hydrolase Family 38"/>
</dbReference>
<dbReference type="InterPro" id="IPR037094">
    <property type="entry name" value="Glyco_hydro_38_cen_sf"/>
</dbReference>
<dbReference type="InterPro" id="IPR000602">
    <property type="entry name" value="Glyco_hydro_38_N"/>
</dbReference>
<dbReference type="Pfam" id="PF17677">
    <property type="entry name" value="Glyco_hydro38C2"/>
    <property type="match status" value="1"/>
</dbReference>
<dbReference type="InterPro" id="IPR015341">
    <property type="entry name" value="Glyco_hydro_38_cen"/>
</dbReference>
<protein>
    <submittedName>
        <fullName evidence="6">Alpha-mannosidase</fullName>
        <ecNumber evidence="6">3.2.1.24</ecNumber>
    </submittedName>
</protein>
<dbReference type="Gene3D" id="2.70.98.30">
    <property type="entry name" value="Golgi alpha-mannosidase II, domain 4"/>
    <property type="match status" value="1"/>
</dbReference>
<dbReference type="EC" id="3.2.1.24" evidence="6"/>
<dbReference type="eggNOG" id="COG0383">
    <property type="taxonomic scope" value="Bacteria"/>
</dbReference>
<keyword evidence="3 6" id="KW-0378">Hydrolase</keyword>
<dbReference type="InterPro" id="IPR011330">
    <property type="entry name" value="Glyco_hydro/deAcase_b/a-brl"/>
</dbReference>
<dbReference type="Gene3D" id="3.20.110.10">
    <property type="entry name" value="Glycoside hydrolase 38, N terminal domain"/>
    <property type="match status" value="1"/>
</dbReference>
<dbReference type="CDD" id="cd10789">
    <property type="entry name" value="GH38N_AMII_ER_cytosolic"/>
    <property type="match status" value="1"/>
</dbReference>
<dbReference type="AlphaFoldDB" id="D7BCX2"/>
<dbReference type="PANTHER" id="PTHR46017">
    <property type="entry name" value="ALPHA-MANNOSIDASE 2C1"/>
    <property type="match status" value="1"/>
</dbReference>
<dbReference type="FunFam" id="1.20.1270.50:FF:000004">
    <property type="entry name" value="alpha-mannosidase 2C1 isoform X1"/>
    <property type="match status" value="1"/>
</dbReference>
<organism evidence="6 7">
    <name type="scientific">Allomeiothermus silvanus (strain ATCC 700542 / DSM 9946 / NBRC 106475 / NCIMB 13440 / VI-R2)</name>
    <name type="common">Thermus silvanus</name>
    <dbReference type="NCBI Taxonomy" id="526227"/>
    <lineage>
        <taxon>Bacteria</taxon>
        <taxon>Thermotogati</taxon>
        <taxon>Deinococcota</taxon>
        <taxon>Deinococci</taxon>
        <taxon>Thermales</taxon>
        <taxon>Thermaceae</taxon>
        <taxon>Allomeiothermus</taxon>
    </lineage>
</organism>
<dbReference type="SUPFAM" id="SSF88713">
    <property type="entry name" value="Glycoside hydrolase/deacetylase"/>
    <property type="match status" value="1"/>
</dbReference>
<dbReference type="KEGG" id="msv:Mesil_2864"/>
<dbReference type="FunFam" id="3.20.110.10:FF:000002">
    <property type="entry name" value="alpha-mannosidase 2C1 isoform X1"/>
    <property type="match status" value="1"/>
</dbReference>
<dbReference type="InterPro" id="IPR041147">
    <property type="entry name" value="GH38_C"/>
</dbReference>
<dbReference type="EMBL" id="CP002042">
    <property type="protein sequence ID" value="ADH64705.1"/>
    <property type="molecule type" value="Genomic_DNA"/>
</dbReference>
<dbReference type="FunFam" id="2.70.98.30:FF:000010">
    <property type="entry name" value="Cytosolic alpha-mannosidase"/>
    <property type="match status" value="1"/>
</dbReference>
<dbReference type="Pfam" id="PF07748">
    <property type="entry name" value="Glyco_hydro_38C"/>
    <property type="match status" value="1"/>
</dbReference>
<reference evidence="6 7" key="1">
    <citation type="journal article" date="2010" name="Stand. Genomic Sci.">
        <title>Complete genome sequence of Meiothermus silvanus type strain (VI-R2).</title>
        <authorList>
            <person name="Sikorski J."/>
            <person name="Tindall B.J."/>
            <person name="Lowry S."/>
            <person name="Lucas S."/>
            <person name="Nolan M."/>
            <person name="Copeland A."/>
            <person name="Glavina Del Rio T."/>
            <person name="Tice H."/>
            <person name="Cheng J.F."/>
            <person name="Han C."/>
            <person name="Pitluck S."/>
            <person name="Liolios K."/>
            <person name="Ivanova N."/>
            <person name="Mavromatis K."/>
            <person name="Mikhailova N."/>
            <person name="Pati A."/>
            <person name="Goodwin L."/>
            <person name="Chen A."/>
            <person name="Palaniappan K."/>
            <person name="Land M."/>
            <person name="Hauser L."/>
            <person name="Chang Y.J."/>
            <person name="Jeffries C.D."/>
            <person name="Rohde M."/>
            <person name="Goker M."/>
            <person name="Woyke T."/>
            <person name="Bristow J."/>
            <person name="Eisen J.A."/>
            <person name="Markowitz V."/>
            <person name="Hugenholtz P."/>
            <person name="Kyrpides N.C."/>
            <person name="Klenk H.P."/>
            <person name="Lapidus A."/>
        </authorList>
    </citation>
    <scope>NUCLEOTIDE SEQUENCE [LARGE SCALE GENOMIC DNA]</scope>
    <source>
        <strain evidence="7">ATCC 700542 / DSM 9946 / VI-R2</strain>
    </source>
</reference>
<keyword evidence="2" id="KW-0479">Metal-binding</keyword>
<dbReference type="InterPro" id="IPR028995">
    <property type="entry name" value="Glyco_hydro_57/38_cen_sf"/>
</dbReference>
<sequence>MKDQRPIAQSIQRLQRRLIELSAWRDRYALPLVGRFKAAGAEEWVPLQEGQTWPSRDFPVQMEFSATVPPGWAGEPVRVRLGVGGEAWLSVGGRVVGGLNPYHREYPVLDQARGGEELRFALEAVPKGLFGTPNYQPRIEEARLVVPDLLLRAFHEDLAAALDAAGYLVGGGKPEIAAMLGGVIEEALAGLALPRSPTPGYLARLVQAPEAAAVQASIWDEWHFEAEPVALPEAVRAELPARREAFRAALEHIRTRYPAEGRLWLSGHAHIDLAWLWPFAETRRKVRRTFATVAHLMERYPELYFNQSSAQAYAWLEEDDPELFERVRERVQEGRWELVGGMWVEPDGNLLAGESWVRQLLYGQRYFESRFGRMARVCWLPDTFGYTANLPQLLQLAGIPYFFTTKLNWNETNAFPYDLYYWEGLDGSRVLAHSFNNDAPAPPGFGGYNGRVMADDLGRTWRNFKGKGFADTSLFSFGAGDGGGGPTAEMLERYRRLKDFPGLPQLETGRVEDFYDAVAGQNPSLPVWVGEQYLELHRGTYTTQGRVKGLHRRLEHTLVEAEAAAALAYRMLGRPYPQAELYSAWTTLLRHQFHDVLPGSSVHQVYQEAWRDLTATLEQAERMRGEALRELSAAITPEPRDAQAQVVVWNLTLEDRPLRLCLPRPSEGGFRLLAPGGVEVPYQELGGEVFAEAEGVCVPGLGYLALAVVPGTPRPAPGGLEVSPNVLENRYLRVEVAPDGTLASLYDKEAGREVLGGRGNQLWAYPDLPREWEAWEVDAAYVQDGVEVLAAEAPRVLEPGPLRASLRVERRLEGAVIVQDYRLTAGGRRLEVVTHIRWERRRTLLRAYFLLAVRSHEAWYETAFGAVARPTHTNTPWDAARFEVPALRWADLSEAGYGVSLLNDGKYGHSARGSTLGLTLLRAPVYPDPYADEGEHRFTYALYPHAGDWRSGTLREAHDLGAPLQAVIVPAQGSGWPVQQHFARIQGAGLRLAALKKSEEGQGLILRLYEAHGGRGEARLEGPLVRGAKPVDLLEQATGPLEHMGPTLRFGFRPYQVISLEI</sequence>
<dbReference type="Pfam" id="PF22907">
    <property type="entry name" value="Ams1-like_1st"/>
    <property type="match status" value="1"/>
</dbReference>
<dbReference type="PANTHER" id="PTHR46017:SF1">
    <property type="entry name" value="ALPHA-MANNOSIDASE 2C1"/>
    <property type="match status" value="1"/>
</dbReference>
<dbReference type="GO" id="GO:0004559">
    <property type="term" value="F:alpha-mannosidase activity"/>
    <property type="evidence" value="ECO:0007669"/>
    <property type="project" value="UniProtKB-EC"/>
</dbReference>
<dbReference type="GO" id="GO:0046872">
    <property type="term" value="F:metal ion binding"/>
    <property type="evidence" value="ECO:0007669"/>
    <property type="project" value="UniProtKB-KW"/>
</dbReference>
<evidence type="ECO:0000259" key="5">
    <source>
        <dbReference type="SMART" id="SM00872"/>
    </source>
</evidence>
<dbReference type="InterPro" id="IPR054723">
    <property type="entry name" value="Ams1-like_N"/>
</dbReference>
<keyword evidence="4 6" id="KW-0326">Glycosidase</keyword>
<feature type="domain" description="Glycoside hydrolase family 38 central" evidence="5">
    <location>
        <begin position="535"/>
        <end position="613"/>
    </location>
</feature>
<dbReference type="Proteomes" id="UP000001916">
    <property type="component" value="Chromosome"/>
</dbReference>
<keyword evidence="7" id="KW-1185">Reference proteome</keyword>
<evidence type="ECO:0000256" key="2">
    <source>
        <dbReference type="ARBA" id="ARBA00022723"/>
    </source>
</evidence>
<comment type="similarity">
    <text evidence="1">Belongs to the glycosyl hydrolase 38 family.</text>
</comment>
<dbReference type="GO" id="GO:0030246">
    <property type="term" value="F:carbohydrate binding"/>
    <property type="evidence" value="ECO:0007669"/>
    <property type="project" value="InterPro"/>
</dbReference>